<keyword evidence="3" id="KW-0520">NAD</keyword>
<dbReference type="Pfam" id="PF01582">
    <property type="entry name" value="TIR"/>
    <property type="match status" value="1"/>
</dbReference>
<dbReference type="GO" id="GO:0061809">
    <property type="term" value="F:NAD+ nucleosidase activity, cyclic ADP-ribose generating"/>
    <property type="evidence" value="ECO:0007669"/>
    <property type="project" value="UniProtKB-EC"/>
</dbReference>
<protein>
    <recommendedName>
        <fullName evidence="1">ADP-ribosyl cyclase/cyclic ADP-ribose hydrolase</fullName>
        <ecNumber evidence="1">3.2.2.6</ecNumber>
    </recommendedName>
</protein>
<evidence type="ECO:0000256" key="4">
    <source>
        <dbReference type="ARBA" id="ARBA00047304"/>
    </source>
</evidence>
<dbReference type="OrthoDB" id="6160824at2759"/>
<sequence>MLAPDWASSASSTFTTGTSSNDVFLNFRGEETRKNFTGLLQLFLKDKGIDVFIDSKNLWAGEAIGPALHRAIESSKISIPIFFEGYARSKWCLQELAQILLCHKSKGQMVLPIFFYVEPSHVQNQIGSFEEAFREHEKNFEPCIVNSWREALTVVGNLAGEVINKNK</sequence>
<dbReference type="AlphaFoldDB" id="A0A9Q0KTS3"/>
<proteinExistence type="predicted"/>
<dbReference type="SUPFAM" id="SSF52200">
    <property type="entry name" value="Toll/Interleukin receptor TIR domain"/>
    <property type="match status" value="1"/>
</dbReference>
<keyword evidence="2" id="KW-0378">Hydrolase</keyword>
<evidence type="ECO:0000256" key="3">
    <source>
        <dbReference type="ARBA" id="ARBA00023027"/>
    </source>
</evidence>
<feature type="domain" description="TIR" evidence="5">
    <location>
        <begin position="19"/>
        <end position="167"/>
    </location>
</feature>
<dbReference type="Gene3D" id="3.40.50.10140">
    <property type="entry name" value="Toll/interleukin-1 receptor homology (TIR) domain"/>
    <property type="match status" value="1"/>
</dbReference>
<dbReference type="EMBL" id="JAMYWD010000003">
    <property type="protein sequence ID" value="KAJ4976687.1"/>
    <property type="molecule type" value="Genomic_DNA"/>
</dbReference>
<dbReference type="Proteomes" id="UP001141806">
    <property type="component" value="Unassembled WGS sequence"/>
</dbReference>
<evidence type="ECO:0000313" key="7">
    <source>
        <dbReference type="Proteomes" id="UP001141806"/>
    </source>
</evidence>
<dbReference type="FunFam" id="3.40.50.10140:FF:000007">
    <property type="entry name" value="Disease resistance protein (TIR-NBS-LRR class)"/>
    <property type="match status" value="1"/>
</dbReference>
<evidence type="ECO:0000313" key="6">
    <source>
        <dbReference type="EMBL" id="KAJ4976687.1"/>
    </source>
</evidence>
<dbReference type="PANTHER" id="PTHR32009">
    <property type="entry name" value="TMV RESISTANCE PROTEIN N-LIKE"/>
    <property type="match status" value="1"/>
</dbReference>
<accession>A0A9Q0KTS3</accession>
<evidence type="ECO:0000256" key="1">
    <source>
        <dbReference type="ARBA" id="ARBA00011982"/>
    </source>
</evidence>
<comment type="caution">
    <text evidence="6">The sequence shown here is derived from an EMBL/GenBank/DDBJ whole genome shotgun (WGS) entry which is preliminary data.</text>
</comment>
<keyword evidence="7" id="KW-1185">Reference proteome</keyword>
<dbReference type="GO" id="GO:0007165">
    <property type="term" value="P:signal transduction"/>
    <property type="evidence" value="ECO:0007669"/>
    <property type="project" value="InterPro"/>
</dbReference>
<dbReference type="InterPro" id="IPR035897">
    <property type="entry name" value="Toll_tir_struct_dom_sf"/>
</dbReference>
<dbReference type="EC" id="3.2.2.6" evidence="1"/>
<dbReference type="PANTHER" id="PTHR32009:SF39">
    <property type="entry name" value="TIR DOMAIN-CONTAINING PROTEIN"/>
    <property type="match status" value="1"/>
</dbReference>
<dbReference type="PROSITE" id="PS50104">
    <property type="entry name" value="TIR"/>
    <property type="match status" value="1"/>
</dbReference>
<evidence type="ECO:0000259" key="5">
    <source>
        <dbReference type="PROSITE" id="PS50104"/>
    </source>
</evidence>
<organism evidence="6 7">
    <name type="scientific">Protea cynaroides</name>
    <dbReference type="NCBI Taxonomy" id="273540"/>
    <lineage>
        <taxon>Eukaryota</taxon>
        <taxon>Viridiplantae</taxon>
        <taxon>Streptophyta</taxon>
        <taxon>Embryophyta</taxon>
        <taxon>Tracheophyta</taxon>
        <taxon>Spermatophyta</taxon>
        <taxon>Magnoliopsida</taxon>
        <taxon>Proteales</taxon>
        <taxon>Proteaceae</taxon>
        <taxon>Protea</taxon>
    </lineage>
</organism>
<comment type="catalytic activity">
    <reaction evidence="4">
        <text>NAD(+) + H2O = ADP-D-ribose + nicotinamide + H(+)</text>
        <dbReference type="Rhea" id="RHEA:16301"/>
        <dbReference type="ChEBI" id="CHEBI:15377"/>
        <dbReference type="ChEBI" id="CHEBI:15378"/>
        <dbReference type="ChEBI" id="CHEBI:17154"/>
        <dbReference type="ChEBI" id="CHEBI:57540"/>
        <dbReference type="ChEBI" id="CHEBI:57967"/>
        <dbReference type="EC" id="3.2.2.6"/>
    </reaction>
    <physiologicalReaction direction="left-to-right" evidence="4">
        <dbReference type="Rhea" id="RHEA:16302"/>
    </physiologicalReaction>
</comment>
<gene>
    <name evidence="6" type="ORF">NE237_001793</name>
</gene>
<name>A0A9Q0KTS3_9MAGN</name>
<evidence type="ECO:0000256" key="2">
    <source>
        <dbReference type="ARBA" id="ARBA00022801"/>
    </source>
</evidence>
<dbReference type="SMART" id="SM00255">
    <property type="entry name" value="TIR"/>
    <property type="match status" value="1"/>
</dbReference>
<dbReference type="InterPro" id="IPR000157">
    <property type="entry name" value="TIR_dom"/>
</dbReference>
<reference evidence="6" key="1">
    <citation type="journal article" date="2023" name="Plant J.">
        <title>The genome of the king protea, Protea cynaroides.</title>
        <authorList>
            <person name="Chang J."/>
            <person name="Duong T.A."/>
            <person name="Schoeman C."/>
            <person name="Ma X."/>
            <person name="Roodt D."/>
            <person name="Barker N."/>
            <person name="Li Z."/>
            <person name="Van de Peer Y."/>
            <person name="Mizrachi E."/>
        </authorList>
    </citation>
    <scope>NUCLEOTIDE SEQUENCE</scope>
    <source>
        <tissue evidence="6">Young leaves</tissue>
    </source>
</reference>